<dbReference type="GO" id="GO:0016810">
    <property type="term" value="F:hydrolase activity, acting on carbon-nitrogen (but not peptide) bonds"/>
    <property type="evidence" value="ECO:0007669"/>
    <property type="project" value="InterPro"/>
</dbReference>
<dbReference type="InterPro" id="IPR029044">
    <property type="entry name" value="Nucleotide-diphossugar_trans"/>
</dbReference>
<dbReference type="STRING" id="134849.SAMN05443668_104249"/>
<dbReference type="SUPFAM" id="SSF88713">
    <property type="entry name" value="Glycoside hydrolase/deacetylase"/>
    <property type="match status" value="1"/>
</dbReference>
<dbReference type="Pfam" id="PF01522">
    <property type="entry name" value="Polysacc_deac_1"/>
    <property type="match status" value="1"/>
</dbReference>
<sequence>MQPGQYGRVPQPTQYPQPQYPQQRYPQPANPAAAPSPQQVPQFPQQRPPVNPPTFGEGGGPANLPPGGGGGDGGEARKVPPRPRFLFVGFLLLVLVAVLMVQAYVQAQVATPKNIHNSGANDEVPEDILTGGPIIDTTHDKPYDYSLPAKHIALTFDDGPDPKWTPKVLDLLAKYDVKATFFVVGSAVTEHPDLVERMVEEGHEVGIHSFTHPEMSEMSEWERKLQYSQTQMAIVGAAGVTTSLLRFPYSSQPGAIDNIYWPIVVEAGKLGYLNVVNDTDSFDWEKPGAEKIVENAYPKKGQGAVSLFHDAGGDRRQTLEAMEIMLPRFKNEGYTFVTVGEGLKLSPDWNKTGGNTFNAMQPATSGEIWRGKAMIWVVQASGWFVKGLVALLTVVGVLTLARLVLMLVLATVHARKRRSKNFRWGPEVLEPVSVVVPAYNEKEGIAAAVRSLATSNYPMVEVIVVDDGSSDNTAEIAESLGFANVRVVRVPNGGKPAALNIGTAWARADIIVMVDGDTIFEPDSVYELVQPFADPRVGGVAGNVKVGNRQSIVARWQHIEYVIGFNLDRRMYDILQCMPTIPGAIGAFRREALNDVGGVSHETLAEDTDLTIAMGRAGWKVVYEEKARAWTEAPSTIQQLWKQRYRWSYGTMQAMWKHRHAVVEKGPSGRFGRFGLIFLGIFQVGLPLFAPLIDVFALYGLVAYDAALSAAAWIGMLALQFFLAVFAFKLDKEKLGPLWSLPAQQFVYRQLMYAVMIQSVVTALTGARLRWHKLHRTGLTAPGQPN</sequence>
<organism evidence="7 8">
    <name type="scientific">Cryptosporangium aurantiacum</name>
    <dbReference type="NCBI Taxonomy" id="134849"/>
    <lineage>
        <taxon>Bacteria</taxon>
        <taxon>Bacillati</taxon>
        <taxon>Actinomycetota</taxon>
        <taxon>Actinomycetes</taxon>
        <taxon>Cryptosporangiales</taxon>
        <taxon>Cryptosporangiaceae</taxon>
        <taxon>Cryptosporangium</taxon>
    </lineage>
</organism>
<accession>A0A1M7Q7M5</accession>
<keyword evidence="3 7" id="KW-0808">Transferase</keyword>
<feature type="transmembrane region" description="Helical" evidence="5">
    <location>
        <begin position="85"/>
        <end position="105"/>
    </location>
</feature>
<dbReference type="Pfam" id="PF13641">
    <property type="entry name" value="Glyco_tranf_2_3"/>
    <property type="match status" value="1"/>
</dbReference>
<proteinExistence type="inferred from homology"/>
<dbReference type="InterPro" id="IPR002509">
    <property type="entry name" value="NODB_dom"/>
</dbReference>
<reference evidence="7 8" key="1">
    <citation type="submission" date="2016-11" db="EMBL/GenBank/DDBJ databases">
        <authorList>
            <person name="Jaros S."/>
            <person name="Januszkiewicz K."/>
            <person name="Wedrychowicz H."/>
        </authorList>
    </citation>
    <scope>NUCLEOTIDE SEQUENCE [LARGE SCALE GENOMIC DNA]</scope>
    <source>
        <strain evidence="7 8">DSM 46144</strain>
    </source>
</reference>
<dbReference type="GO" id="GO:0005975">
    <property type="term" value="P:carbohydrate metabolic process"/>
    <property type="evidence" value="ECO:0007669"/>
    <property type="project" value="InterPro"/>
</dbReference>
<protein>
    <submittedName>
        <fullName evidence="7">Glycosyltransferase, catalytic subunit of cellulose synthase and poly-beta-1,6-N-acetylglucosamine synthase</fullName>
    </submittedName>
</protein>
<feature type="compositionally biased region" description="Gly residues" evidence="4">
    <location>
        <begin position="56"/>
        <end position="73"/>
    </location>
</feature>
<name>A0A1M7Q7M5_9ACTN</name>
<evidence type="ECO:0000256" key="1">
    <source>
        <dbReference type="ARBA" id="ARBA00006739"/>
    </source>
</evidence>
<feature type="transmembrane region" description="Helical" evidence="5">
    <location>
        <begin position="674"/>
        <end position="704"/>
    </location>
</feature>
<dbReference type="InterPro" id="IPR011330">
    <property type="entry name" value="Glyco_hydro/deAcase_b/a-brl"/>
</dbReference>
<dbReference type="PROSITE" id="PS51677">
    <property type="entry name" value="NODB"/>
    <property type="match status" value="1"/>
</dbReference>
<feature type="transmembrane region" description="Helical" evidence="5">
    <location>
        <begin position="710"/>
        <end position="730"/>
    </location>
</feature>
<evidence type="ECO:0000256" key="3">
    <source>
        <dbReference type="ARBA" id="ARBA00022679"/>
    </source>
</evidence>
<keyword evidence="5" id="KW-0472">Membrane</keyword>
<evidence type="ECO:0000256" key="2">
    <source>
        <dbReference type="ARBA" id="ARBA00022676"/>
    </source>
</evidence>
<dbReference type="Proteomes" id="UP000184440">
    <property type="component" value="Unassembled WGS sequence"/>
</dbReference>
<feature type="compositionally biased region" description="Low complexity" evidence="4">
    <location>
        <begin position="20"/>
        <end position="45"/>
    </location>
</feature>
<evidence type="ECO:0000256" key="5">
    <source>
        <dbReference type="SAM" id="Phobius"/>
    </source>
</evidence>
<dbReference type="RefSeq" id="WP_218617540.1">
    <property type="nucleotide sequence ID" value="NZ_FRCS01000004.1"/>
</dbReference>
<dbReference type="PANTHER" id="PTHR43630:SF1">
    <property type="entry name" value="POLY-BETA-1,6-N-ACETYL-D-GLUCOSAMINE SYNTHASE"/>
    <property type="match status" value="1"/>
</dbReference>
<evidence type="ECO:0000313" key="7">
    <source>
        <dbReference type="EMBL" id="SHN26345.1"/>
    </source>
</evidence>
<gene>
    <name evidence="7" type="ORF">SAMN05443668_104249</name>
</gene>
<dbReference type="Gene3D" id="3.20.20.370">
    <property type="entry name" value="Glycoside hydrolase/deacetylase"/>
    <property type="match status" value="1"/>
</dbReference>
<feature type="domain" description="NodB homology" evidence="6">
    <location>
        <begin position="150"/>
        <end position="337"/>
    </location>
</feature>
<dbReference type="AlphaFoldDB" id="A0A1M7Q7M5"/>
<dbReference type="EMBL" id="FRCS01000004">
    <property type="protein sequence ID" value="SHN26345.1"/>
    <property type="molecule type" value="Genomic_DNA"/>
</dbReference>
<keyword evidence="5" id="KW-0812">Transmembrane</keyword>
<dbReference type="Gene3D" id="3.90.550.10">
    <property type="entry name" value="Spore Coat Polysaccharide Biosynthesis Protein SpsA, Chain A"/>
    <property type="match status" value="1"/>
</dbReference>
<feature type="transmembrane region" description="Helical" evidence="5">
    <location>
        <begin position="388"/>
        <end position="412"/>
    </location>
</feature>
<dbReference type="PANTHER" id="PTHR43630">
    <property type="entry name" value="POLY-BETA-1,6-N-ACETYL-D-GLUCOSAMINE SYNTHASE"/>
    <property type="match status" value="1"/>
</dbReference>
<dbReference type="CDD" id="cd06423">
    <property type="entry name" value="CESA_like"/>
    <property type="match status" value="1"/>
</dbReference>
<keyword evidence="5" id="KW-1133">Transmembrane helix</keyword>
<dbReference type="SUPFAM" id="SSF53448">
    <property type="entry name" value="Nucleotide-diphospho-sugar transferases"/>
    <property type="match status" value="1"/>
</dbReference>
<feature type="region of interest" description="Disordered" evidence="4">
    <location>
        <begin position="1"/>
        <end position="77"/>
    </location>
</feature>
<evidence type="ECO:0000259" key="6">
    <source>
        <dbReference type="PROSITE" id="PS51677"/>
    </source>
</evidence>
<dbReference type="GO" id="GO:0016757">
    <property type="term" value="F:glycosyltransferase activity"/>
    <property type="evidence" value="ECO:0007669"/>
    <property type="project" value="UniProtKB-KW"/>
</dbReference>
<evidence type="ECO:0000313" key="8">
    <source>
        <dbReference type="Proteomes" id="UP000184440"/>
    </source>
</evidence>
<keyword evidence="2" id="KW-0328">Glycosyltransferase</keyword>
<keyword evidence="8" id="KW-1185">Reference proteome</keyword>
<comment type="similarity">
    <text evidence="1">Belongs to the glycosyltransferase 2 family.</text>
</comment>
<evidence type="ECO:0000256" key="4">
    <source>
        <dbReference type="SAM" id="MobiDB-lite"/>
    </source>
</evidence>